<accession>A0A0A9HEE4</accession>
<sequence length="80" mass="8678">MRMKPSGPTDSRLSTYLTVPYSTRFAAVEPTSLFLLLPLAARRISASEMGAPRCSQARGCSAPCAAVTLPLSPRHFHEML</sequence>
<protein>
    <submittedName>
        <fullName evidence="1">Uncharacterized protein</fullName>
    </submittedName>
</protein>
<reference evidence="1" key="1">
    <citation type="submission" date="2014-09" db="EMBL/GenBank/DDBJ databases">
        <authorList>
            <person name="Magalhaes I.L.F."/>
            <person name="Oliveira U."/>
            <person name="Santos F.R."/>
            <person name="Vidigal T.H.D.A."/>
            <person name="Brescovit A.D."/>
            <person name="Santos A.J."/>
        </authorList>
    </citation>
    <scope>NUCLEOTIDE SEQUENCE</scope>
    <source>
        <tissue evidence="1">Shoot tissue taken approximately 20 cm above the soil surface</tissue>
    </source>
</reference>
<name>A0A0A9HEE4_ARUDO</name>
<proteinExistence type="predicted"/>
<organism evidence="1">
    <name type="scientific">Arundo donax</name>
    <name type="common">Giant reed</name>
    <name type="synonym">Donax arundinaceus</name>
    <dbReference type="NCBI Taxonomy" id="35708"/>
    <lineage>
        <taxon>Eukaryota</taxon>
        <taxon>Viridiplantae</taxon>
        <taxon>Streptophyta</taxon>
        <taxon>Embryophyta</taxon>
        <taxon>Tracheophyta</taxon>
        <taxon>Spermatophyta</taxon>
        <taxon>Magnoliopsida</taxon>
        <taxon>Liliopsida</taxon>
        <taxon>Poales</taxon>
        <taxon>Poaceae</taxon>
        <taxon>PACMAD clade</taxon>
        <taxon>Arundinoideae</taxon>
        <taxon>Arundineae</taxon>
        <taxon>Arundo</taxon>
    </lineage>
</organism>
<reference evidence="1" key="2">
    <citation type="journal article" date="2015" name="Data Brief">
        <title>Shoot transcriptome of the giant reed, Arundo donax.</title>
        <authorList>
            <person name="Barrero R.A."/>
            <person name="Guerrero F.D."/>
            <person name="Moolhuijzen P."/>
            <person name="Goolsby J.A."/>
            <person name="Tidwell J."/>
            <person name="Bellgard S.E."/>
            <person name="Bellgard M.I."/>
        </authorList>
    </citation>
    <scope>NUCLEOTIDE SEQUENCE</scope>
    <source>
        <tissue evidence="1">Shoot tissue taken approximately 20 cm above the soil surface</tissue>
    </source>
</reference>
<dbReference type="AlphaFoldDB" id="A0A0A9HEE4"/>
<dbReference type="EMBL" id="GBRH01163722">
    <property type="protein sequence ID" value="JAE34174.1"/>
    <property type="molecule type" value="Transcribed_RNA"/>
</dbReference>
<evidence type="ECO:0000313" key="1">
    <source>
        <dbReference type="EMBL" id="JAE34174.1"/>
    </source>
</evidence>